<reference evidence="1 2" key="1">
    <citation type="submission" date="2021-01" db="EMBL/GenBank/DDBJ databases">
        <title>Whole genome shotgun sequence of Planobispora siamensis NBRC 107568.</title>
        <authorList>
            <person name="Komaki H."/>
            <person name="Tamura T."/>
        </authorList>
    </citation>
    <scope>NUCLEOTIDE SEQUENCE [LARGE SCALE GENOMIC DNA]</scope>
    <source>
        <strain evidence="1 2">NBRC 107568</strain>
    </source>
</reference>
<organism evidence="1 2">
    <name type="scientific">Planobispora siamensis</name>
    <dbReference type="NCBI Taxonomy" id="936338"/>
    <lineage>
        <taxon>Bacteria</taxon>
        <taxon>Bacillati</taxon>
        <taxon>Actinomycetota</taxon>
        <taxon>Actinomycetes</taxon>
        <taxon>Streptosporangiales</taxon>
        <taxon>Streptosporangiaceae</taxon>
        <taxon>Planobispora</taxon>
    </lineage>
</organism>
<accession>A0A8J3WLG5</accession>
<proteinExistence type="predicted"/>
<dbReference type="AlphaFoldDB" id="A0A8J3WLG5"/>
<dbReference type="Proteomes" id="UP000619788">
    <property type="component" value="Unassembled WGS sequence"/>
</dbReference>
<gene>
    <name evidence="1" type="ORF">Psi01_31670</name>
</gene>
<protein>
    <submittedName>
        <fullName evidence="1">Uncharacterized protein</fullName>
    </submittedName>
</protein>
<dbReference type="EMBL" id="BOOJ01000027">
    <property type="protein sequence ID" value="GIH92537.1"/>
    <property type="molecule type" value="Genomic_DNA"/>
</dbReference>
<name>A0A8J3WLG5_9ACTN</name>
<sequence>MLVKPERIFGRVREWQGRAQYRITEPLITFYEAIMRRRWSELEVYRAESVRGSSRPASCRWAGPSGARP</sequence>
<comment type="caution">
    <text evidence="1">The sequence shown here is derived from an EMBL/GenBank/DDBJ whole genome shotgun (WGS) entry which is preliminary data.</text>
</comment>
<evidence type="ECO:0000313" key="1">
    <source>
        <dbReference type="EMBL" id="GIH92537.1"/>
    </source>
</evidence>
<evidence type="ECO:0000313" key="2">
    <source>
        <dbReference type="Proteomes" id="UP000619788"/>
    </source>
</evidence>
<keyword evidence="2" id="KW-1185">Reference proteome</keyword>